<evidence type="ECO:0000313" key="2">
    <source>
        <dbReference type="EMBL" id="NID14722.1"/>
    </source>
</evidence>
<accession>A0A7X5QSP8</accession>
<organism evidence="2 3">
    <name type="scientific">Luteibacter yeojuensis</name>
    <dbReference type="NCBI Taxonomy" id="345309"/>
    <lineage>
        <taxon>Bacteria</taxon>
        <taxon>Pseudomonadati</taxon>
        <taxon>Pseudomonadota</taxon>
        <taxon>Gammaproteobacteria</taxon>
        <taxon>Lysobacterales</taxon>
        <taxon>Rhodanobacteraceae</taxon>
        <taxon>Luteibacter</taxon>
    </lineage>
</organism>
<dbReference type="Proteomes" id="UP000518878">
    <property type="component" value="Unassembled WGS sequence"/>
</dbReference>
<feature type="compositionally biased region" description="Acidic residues" evidence="1">
    <location>
        <begin position="70"/>
        <end position="81"/>
    </location>
</feature>
<reference evidence="2 3" key="1">
    <citation type="journal article" date="2006" name="Int. J. Syst. Evol. Microbiol.">
        <title>Dyella yeojuensis sp. nov., isolated from greenhouse soil in Korea.</title>
        <authorList>
            <person name="Kim B.Y."/>
            <person name="Weon H.Y."/>
            <person name="Lee K.H."/>
            <person name="Seok S.J."/>
            <person name="Kwon S.W."/>
            <person name="Go S.J."/>
            <person name="Stackebrandt E."/>
        </authorList>
    </citation>
    <scope>NUCLEOTIDE SEQUENCE [LARGE SCALE GENOMIC DNA]</scope>
    <source>
        <strain evidence="2 3">DSM 17673</strain>
    </source>
</reference>
<dbReference type="RefSeq" id="WP_166698417.1">
    <property type="nucleotide sequence ID" value="NZ_JAAQTL010000001.1"/>
</dbReference>
<dbReference type="EMBL" id="JAAQTL010000001">
    <property type="protein sequence ID" value="NID14722.1"/>
    <property type="molecule type" value="Genomic_DNA"/>
</dbReference>
<feature type="compositionally biased region" description="Basic and acidic residues" evidence="1">
    <location>
        <begin position="82"/>
        <end position="93"/>
    </location>
</feature>
<sequence length="93" mass="10044">MRDTIDLLEAIGSDASLRHAPAQDLADILAMSEATPCLTKAAATGDGDVLADEFGDRPNPPTQVSQVPGWEEEGDDEDMDEPERKDDDKSLPY</sequence>
<proteinExistence type="predicted"/>
<name>A0A7X5QSP8_9GAMM</name>
<dbReference type="AlphaFoldDB" id="A0A7X5QSP8"/>
<evidence type="ECO:0000313" key="3">
    <source>
        <dbReference type="Proteomes" id="UP000518878"/>
    </source>
</evidence>
<comment type="caution">
    <text evidence="2">The sequence shown here is derived from an EMBL/GenBank/DDBJ whole genome shotgun (WGS) entry which is preliminary data.</text>
</comment>
<evidence type="ECO:0000256" key="1">
    <source>
        <dbReference type="SAM" id="MobiDB-lite"/>
    </source>
</evidence>
<feature type="region of interest" description="Disordered" evidence="1">
    <location>
        <begin position="48"/>
        <end position="93"/>
    </location>
</feature>
<protein>
    <submittedName>
        <fullName evidence="2">Uncharacterized protein</fullName>
    </submittedName>
</protein>
<keyword evidence="3" id="KW-1185">Reference proteome</keyword>
<gene>
    <name evidence="2" type="ORF">HBF32_04490</name>
</gene>